<evidence type="ECO:0000256" key="6">
    <source>
        <dbReference type="ARBA" id="ARBA00022840"/>
    </source>
</evidence>
<dbReference type="InterPro" id="IPR004606">
    <property type="entry name" value="Mop_domain"/>
</dbReference>
<keyword evidence="5" id="KW-0547">Nucleotide-binding</keyword>
<keyword evidence="8" id="KW-0472">Membrane</keyword>
<keyword evidence="7" id="KW-1278">Translocase</keyword>
<dbReference type="PROSITE" id="PS50893">
    <property type="entry name" value="ABC_TRANSPORTER_2"/>
    <property type="match status" value="1"/>
</dbReference>
<evidence type="ECO:0000256" key="2">
    <source>
        <dbReference type="ARBA" id="ARBA00022475"/>
    </source>
</evidence>
<gene>
    <name evidence="12" type="ORF">Ga0061069_101322</name>
</gene>
<dbReference type="OrthoDB" id="5298774at2"/>
<keyword evidence="13" id="KW-1185">Reference proteome</keyword>
<dbReference type="Pfam" id="PF00005">
    <property type="entry name" value="ABC_tran"/>
    <property type="match status" value="1"/>
</dbReference>
<dbReference type="SUPFAM" id="SSF52540">
    <property type="entry name" value="P-loop containing nucleoside triphosphate hydrolases"/>
    <property type="match status" value="1"/>
</dbReference>
<dbReference type="GO" id="GO:0015098">
    <property type="term" value="F:molybdate ion transmembrane transporter activity"/>
    <property type="evidence" value="ECO:0007669"/>
    <property type="project" value="InterPro"/>
</dbReference>
<dbReference type="NCBIfam" id="TIGR02142">
    <property type="entry name" value="modC_ABC"/>
    <property type="match status" value="1"/>
</dbReference>
<evidence type="ECO:0000256" key="3">
    <source>
        <dbReference type="ARBA" id="ARBA00022505"/>
    </source>
</evidence>
<dbReference type="Proteomes" id="UP000183649">
    <property type="component" value="Unassembled WGS sequence"/>
</dbReference>
<evidence type="ECO:0000313" key="12">
    <source>
        <dbReference type="EMBL" id="CUA93688.1"/>
    </source>
</evidence>
<feature type="domain" description="ABC transporter" evidence="10">
    <location>
        <begin position="1"/>
        <end position="240"/>
    </location>
</feature>
<evidence type="ECO:0000259" key="11">
    <source>
        <dbReference type="PROSITE" id="PS51866"/>
    </source>
</evidence>
<dbReference type="Pfam" id="PF03459">
    <property type="entry name" value="TOBE"/>
    <property type="match status" value="1"/>
</dbReference>
<dbReference type="PANTHER" id="PTHR43514">
    <property type="entry name" value="ABC TRANSPORTER I FAMILY MEMBER 10"/>
    <property type="match status" value="1"/>
</dbReference>
<dbReference type="GO" id="GO:0016887">
    <property type="term" value="F:ATP hydrolysis activity"/>
    <property type="evidence" value="ECO:0007669"/>
    <property type="project" value="InterPro"/>
</dbReference>
<dbReference type="RefSeq" id="WP_055449264.1">
    <property type="nucleotide sequence ID" value="NZ_CYHF01000001.1"/>
</dbReference>
<sequence length="360" mass="38864">MGADESTAVVSGNVQARLGAFTLQTSDFSWPLSGITALFGRSGCGKSTLLRAVAGLIPRAHGTLRVGDTVWLDGTRQTPAPQRDVGYVFQDAALFPHLTVRGNLTFAARRAPGGMDAAQIEAQAKAVGVAHLLDRRIAALSGGEKQRVAIARALLSRPRLLLLDEPLAALDWRAKDELLDLIGELAHTQRLPMLLVSHAPEEIERLAQRVVFMEAGRVLRVEPLAQALMRADSPLFDRLGPVAVLEGEATPLAEGLAQLRIDGSQLTFPGKATQHRVRLRVYARDVALARTVPADISMLNHLPARICGFTPSRAGYVLVRLCLNDGQGLWSEITDQARAALQLREDETVVALIKAASVER</sequence>
<accession>A0A0K6HSE6</accession>
<dbReference type="SMART" id="SM00382">
    <property type="entry name" value="AAA"/>
    <property type="match status" value="1"/>
</dbReference>
<dbReference type="STRING" id="339866.GCA_001418255_00320"/>
<keyword evidence="1" id="KW-0813">Transport</keyword>
<keyword evidence="3 9" id="KW-0500">Molybdenum</keyword>
<dbReference type="InterPro" id="IPR008995">
    <property type="entry name" value="Mo/tungstate-bd_C_term_dom"/>
</dbReference>
<proteinExistence type="predicted"/>
<dbReference type="PROSITE" id="PS00211">
    <property type="entry name" value="ABC_TRANSPORTER_1"/>
    <property type="match status" value="1"/>
</dbReference>
<evidence type="ECO:0000256" key="1">
    <source>
        <dbReference type="ARBA" id="ARBA00022448"/>
    </source>
</evidence>
<keyword evidence="6 12" id="KW-0067">ATP-binding</keyword>
<dbReference type="Gene3D" id="3.40.50.300">
    <property type="entry name" value="P-loop containing nucleotide triphosphate hydrolases"/>
    <property type="match status" value="1"/>
</dbReference>
<evidence type="ECO:0000259" key="10">
    <source>
        <dbReference type="PROSITE" id="PS50893"/>
    </source>
</evidence>
<organism evidence="12 13">
    <name type="scientific">Thiomonas bhubaneswarensis</name>
    <dbReference type="NCBI Taxonomy" id="339866"/>
    <lineage>
        <taxon>Bacteria</taxon>
        <taxon>Pseudomonadati</taxon>
        <taxon>Pseudomonadota</taxon>
        <taxon>Betaproteobacteria</taxon>
        <taxon>Burkholderiales</taxon>
        <taxon>Thiomonas</taxon>
    </lineage>
</organism>
<dbReference type="InterPro" id="IPR050334">
    <property type="entry name" value="Molybdenum_import_ModC"/>
</dbReference>
<dbReference type="InterPro" id="IPR005116">
    <property type="entry name" value="Transp-assoc_OB_typ1"/>
</dbReference>
<evidence type="ECO:0000256" key="8">
    <source>
        <dbReference type="ARBA" id="ARBA00023136"/>
    </source>
</evidence>
<evidence type="ECO:0000313" key="13">
    <source>
        <dbReference type="Proteomes" id="UP000183649"/>
    </source>
</evidence>
<keyword evidence="4" id="KW-0997">Cell inner membrane</keyword>
<dbReference type="InterPro" id="IPR011868">
    <property type="entry name" value="ModC_ABC_ATP-bd"/>
</dbReference>
<dbReference type="InterPro" id="IPR003593">
    <property type="entry name" value="AAA+_ATPase"/>
</dbReference>
<dbReference type="Gene3D" id="2.40.50.100">
    <property type="match status" value="1"/>
</dbReference>
<evidence type="ECO:0000256" key="5">
    <source>
        <dbReference type="ARBA" id="ARBA00022741"/>
    </source>
</evidence>
<dbReference type="GO" id="GO:0140359">
    <property type="term" value="F:ABC-type transporter activity"/>
    <property type="evidence" value="ECO:0007669"/>
    <property type="project" value="InterPro"/>
</dbReference>
<dbReference type="EMBL" id="CYHF01000001">
    <property type="protein sequence ID" value="CUA93688.1"/>
    <property type="molecule type" value="Genomic_DNA"/>
</dbReference>
<evidence type="ECO:0000256" key="9">
    <source>
        <dbReference type="PROSITE-ProRule" id="PRU01213"/>
    </source>
</evidence>
<reference evidence="13" key="1">
    <citation type="submission" date="2015-08" db="EMBL/GenBank/DDBJ databases">
        <authorList>
            <person name="Varghese N."/>
        </authorList>
    </citation>
    <scope>NUCLEOTIDE SEQUENCE [LARGE SCALE GENOMIC DNA]</scope>
    <source>
        <strain evidence="13">DSM 18181</strain>
    </source>
</reference>
<protein>
    <submittedName>
        <fullName evidence="12">Molybdenum ABC transporter, ATP-binding protein</fullName>
    </submittedName>
</protein>
<dbReference type="GO" id="GO:0016020">
    <property type="term" value="C:membrane"/>
    <property type="evidence" value="ECO:0007669"/>
    <property type="project" value="InterPro"/>
</dbReference>
<dbReference type="AlphaFoldDB" id="A0A0K6HSE6"/>
<dbReference type="InterPro" id="IPR003439">
    <property type="entry name" value="ABC_transporter-like_ATP-bd"/>
</dbReference>
<evidence type="ECO:0000256" key="4">
    <source>
        <dbReference type="ARBA" id="ARBA00022519"/>
    </source>
</evidence>
<dbReference type="PROSITE" id="PS51866">
    <property type="entry name" value="MOP"/>
    <property type="match status" value="1"/>
</dbReference>
<name>A0A0K6HSE6_9BURK</name>
<dbReference type="GO" id="GO:0005524">
    <property type="term" value="F:ATP binding"/>
    <property type="evidence" value="ECO:0007669"/>
    <property type="project" value="UniProtKB-KW"/>
</dbReference>
<dbReference type="PANTHER" id="PTHR43514:SF4">
    <property type="entry name" value="ABC TRANSPORTER I FAMILY MEMBER 10"/>
    <property type="match status" value="1"/>
</dbReference>
<feature type="domain" description="Mop" evidence="11">
    <location>
        <begin position="295"/>
        <end position="360"/>
    </location>
</feature>
<dbReference type="SUPFAM" id="SSF50331">
    <property type="entry name" value="MOP-like"/>
    <property type="match status" value="1"/>
</dbReference>
<dbReference type="InterPro" id="IPR027417">
    <property type="entry name" value="P-loop_NTPase"/>
</dbReference>
<keyword evidence="2" id="KW-1003">Cell membrane</keyword>
<dbReference type="InterPro" id="IPR017871">
    <property type="entry name" value="ABC_transporter-like_CS"/>
</dbReference>
<evidence type="ECO:0000256" key="7">
    <source>
        <dbReference type="ARBA" id="ARBA00022967"/>
    </source>
</evidence>